<dbReference type="PANTHER" id="PTHR43646">
    <property type="entry name" value="GLYCOSYLTRANSFERASE"/>
    <property type="match status" value="1"/>
</dbReference>
<dbReference type="CDD" id="cd06423">
    <property type="entry name" value="CESA_like"/>
    <property type="match status" value="1"/>
</dbReference>
<feature type="transmembrane region" description="Helical" evidence="6">
    <location>
        <begin position="288"/>
        <end position="311"/>
    </location>
</feature>
<reference evidence="8" key="2">
    <citation type="journal article" date="2021" name="PeerJ">
        <title>Extensive microbial diversity within the chicken gut microbiome revealed by metagenomics and culture.</title>
        <authorList>
            <person name="Gilroy R."/>
            <person name="Ravi A."/>
            <person name="Getino M."/>
            <person name="Pursley I."/>
            <person name="Horton D.L."/>
            <person name="Alikhan N.F."/>
            <person name="Baker D."/>
            <person name="Gharbi K."/>
            <person name="Hall N."/>
            <person name="Watson M."/>
            <person name="Adriaenssens E.M."/>
            <person name="Foster-Nyarko E."/>
            <person name="Jarju S."/>
            <person name="Secka A."/>
            <person name="Antonio M."/>
            <person name="Oren A."/>
            <person name="Chaudhuri R.R."/>
            <person name="La Ragione R."/>
            <person name="Hildebrand F."/>
            <person name="Pallen M.J."/>
        </authorList>
    </citation>
    <scope>NUCLEOTIDE SEQUENCE</scope>
    <source>
        <strain evidence="8">11167</strain>
    </source>
</reference>
<comment type="caution">
    <text evidence="8">The sequence shown here is derived from an EMBL/GenBank/DDBJ whole genome shotgun (WGS) entry which is preliminary data.</text>
</comment>
<dbReference type="Gene3D" id="3.90.550.10">
    <property type="entry name" value="Spore Coat Polysaccharide Biosynthesis Protein SpsA, Chain A"/>
    <property type="match status" value="1"/>
</dbReference>
<evidence type="ECO:0000256" key="1">
    <source>
        <dbReference type="ARBA" id="ARBA00004236"/>
    </source>
</evidence>
<keyword evidence="3" id="KW-0328">Glycosyltransferase</keyword>
<protein>
    <submittedName>
        <fullName evidence="8">Glycosyltransferase</fullName>
    </submittedName>
</protein>
<evidence type="ECO:0000256" key="5">
    <source>
        <dbReference type="ARBA" id="ARBA00023136"/>
    </source>
</evidence>
<feature type="transmembrane region" description="Helical" evidence="6">
    <location>
        <begin position="341"/>
        <end position="369"/>
    </location>
</feature>
<keyword evidence="6" id="KW-0812">Transmembrane</keyword>
<keyword evidence="4" id="KW-0808">Transferase</keyword>
<sequence length="381" mass="42615">MQTYLLIYACAIAALGIYALLTTIFNLRFFRRMASVPRQKDEPLISVVIPARNEEENLDNLLSSICAQSYRNIEILVIDDQSSDRTGEIIKEYEERDGRVRGFRTDAGLRLNQNGKINALLQVIGHAKGEYILATDADTIHEKDCIRHAYSIMHGNGLDIISGFPTELCPSFMGAINMSAMMFTGIFIPHYLVYKFHVSAASFAIGQFIMMRRDAYEETGGYSNIEGSICDDVGIVRLFVKNHKRYAFISICDYVKCNMYGSSKDSFRGIERSIAGVFPPKLSSLPPVAILIALLMHMALAPLMAILFGIVLGPQMPVALMLAGWLVLCLAWLIACRKSNWSWGVSLCFSLTLIMVSAMYIHGLCVELFGKGFEWKGRRVK</sequence>
<gene>
    <name evidence="8" type="ORF">IAC42_00970</name>
</gene>
<accession>A0A9D9HAG3</accession>
<feature type="transmembrane region" description="Helical" evidence="6">
    <location>
        <begin position="6"/>
        <end position="30"/>
    </location>
</feature>
<evidence type="ECO:0000256" key="3">
    <source>
        <dbReference type="ARBA" id="ARBA00022676"/>
    </source>
</evidence>
<evidence type="ECO:0000256" key="6">
    <source>
        <dbReference type="SAM" id="Phobius"/>
    </source>
</evidence>
<keyword evidence="6" id="KW-1133">Transmembrane helix</keyword>
<dbReference type="GO" id="GO:0005886">
    <property type="term" value="C:plasma membrane"/>
    <property type="evidence" value="ECO:0007669"/>
    <property type="project" value="UniProtKB-SubCell"/>
</dbReference>
<dbReference type="Proteomes" id="UP000823633">
    <property type="component" value="Unassembled WGS sequence"/>
</dbReference>
<comment type="subcellular location">
    <subcellularLocation>
        <location evidence="1">Cell membrane</location>
    </subcellularLocation>
</comment>
<dbReference type="Pfam" id="PF00535">
    <property type="entry name" value="Glycos_transf_2"/>
    <property type="match status" value="1"/>
</dbReference>
<evidence type="ECO:0000256" key="2">
    <source>
        <dbReference type="ARBA" id="ARBA00022475"/>
    </source>
</evidence>
<dbReference type="InterPro" id="IPR001173">
    <property type="entry name" value="Glyco_trans_2-like"/>
</dbReference>
<dbReference type="GO" id="GO:0016757">
    <property type="term" value="F:glycosyltransferase activity"/>
    <property type="evidence" value="ECO:0007669"/>
    <property type="project" value="UniProtKB-KW"/>
</dbReference>
<keyword evidence="2" id="KW-1003">Cell membrane</keyword>
<name>A0A9D9HAG3_9SPIR</name>
<reference evidence="8" key="1">
    <citation type="submission" date="2020-10" db="EMBL/GenBank/DDBJ databases">
        <authorList>
            <person name="Gilroy R."/>
        </authorList>
    </citation>
    <scope>NUCLEOTIDE SEQUENCE</scope>
    <source>
        <strain evidence="8">11167</strain>
    </source>
</reference>
<evidence type="ECO:0000256" key="4">
    <source>
        <dbReference type="ARBA" id="ARBA00022679"/>
    </source>
</evidence>
<dbReference type="InterPro" id="IPR029044">
    <property type="entry name" value="Nucleotide-diphossugar_trans"/>
</dbReference>
<dbReference type="SUPFAM" id="SSF53448">
    <property type="entry name" value="Nucleotide-diphospho-sugar transferases"/>
    <property type="match status" value="1"/>
</dbReference>
<evidence type="ECO:0000313" key="8">
    <source>
        <dbReference type="EMBL" id="MBO8442322.1"/>
    </source>
</evidence>
<dbReference type="PANTHER" id="PTHR43646:SF2">
    <property type="entry name" value="GLYCOSYLTRANSFERASE 2-LIKE DOMAIN-CONTAINING PROTEIN"/>
    <property type="match status" value="1"/>
</dbReference>
<evidence type="ECO:0000313" key="9">
    <source>
        <dbReference type="Proteomes" id="UP000823633"/>
    </source>
</evidence>
<keyword evidence="5 6" id="KW-0472">Membrane</keyword>
<dbReference type="AlphaFoldDB" id="A0A9D9HAG3"/>
<dbReference type="EMBL" id="JADIMU010000008">
    <property type="protein sequence ID" value="MBO8442322.1"/>
    <property type="molecule type" value="Genomic_DNA"/>
</dbReference>
<feature type="domain" description="Glycosyltransferase 2-like" evidence="7">
    <location>
        <begin position="46"/>
        <end position="219"/>
    </location>
</feature>
<organism evidence="8 9">
    <name type="scientific">Candidatus Aphodenecus pullistercoris</name>
    <dbReference type="NCBI Taxonomy" id="2840669"/>
    <lineage>
        <taxon>Bacteria</taxon>
        <taxon>Pseudomonadati</taxon>
        <taxon>Spirochaetota</taxon>
        <taxon>Spirochaetia</taxon>
        <taxon>Spirochaetales</taxon>
        <taxon>Candidatus Aphodenecus</taxon>
    </lineage>
</organism>
<feature type="transmembrane region" description="Helical" evidence="6">
    <location>
        <begin position="318"/>
        <end position="335"/>
    </location>
</feature>
<evidence type="ECO:0000259" key="7">
    <source>
        <dbReference type="Pfam" id="PF00535"/>
    </source>
</evidence>
<proteinExistence type="predicted"/>